<reference evidence="1 2" key="1">
    <citation type="submission" date="2019-11" db="EMBL/GenBank/DDBJ databases">
        <title>Gordonia sp. nov., a novel actinobacterium isolated from mangrove soil in Hainan.</title>
        <authorList>
            <person name="Huang X."/>
            <person name="Xie Y."/>
            <person name="Chu X."/>
            <person name="Xiao K."/>
        </authorList>
    </citation>
    <scope>NUCLEOTIDE SEQUENCE [LARGE SCALE GENOMIC DNA]</scope>
    <source>
        <strain evidence="1 2">HNM0687</strain>
    </source>
</reference>
<sequence>MCITTSRKYIVVDLENLLGRDRSLEGVREVWGHLKPLITPGDQVLVASGPTLAKAAVFALAGEGVRYYVRADSDSVAELIYRVDESHAASRYSTFVICSGNGRFTEMAERARGAGLAVWQLCGRGALSRSLRDATALHGHLRLSPEPTNREFALAS</sequence>
<organism evidence="1 2">
    <name type="scientific">Gordonia mangrovi</name>
    <dbReference type="NCBI Taxonomy" id="2665643"/>
    <lineage>
        <taxon>Bacteria</taxon>
        <taxon>Bacillati</taxon>
        <taxon>Actinomycetota</taxon>
        <taxon>Actinomycetes</taxon>
        <taxon>Mycobacteriales</taxon>
        <taxon>Gordoniaceae</taxon>
        <taxon>Gordonia</taxon>
    </lineage>
</organism>
<gene>
    <name evidence="1" type="ORF">GIY30_02230</name>
</gene>
<name>A0A6L7GNS0_9ACTN</name>
<evidence type="ECO:0008006" key="3">
    <source>
        <dbReference type="Google" id="ProtNLM"/>
    </source>
</evidence>
<dbReference type="EMBL" id="WMBR01000001">
    <property type="protein sequence ID" value="MXP20188.1"/>
    <property type="molecule type" value="Genomic_DNA"/>
</dbReference>
<dbReference type="Proteomes" id="UP000475545">
    <property type="component" value="Unassembled WGS sequence"/>
</dbReference>
<protein>
    <recommendedName>
        <fullName evidence="3">NYN domain-containing protein</fullName>
    </recommendedName>
</protein>
<proteinExistence type="predicted"/>
<comment type="caution">
    <text evidence="1">The sequence shown here is derived from an EMBL/GenBank/DDBJ whole genome shotgun (WGS) entry which is preliminary data.</text>
</comment>
<dbReference type="RefSeq" id="WP_160900354.1">
    <property type="nucleotide sequence ID" value="NZ_CP102850.1"/>
</dbReference>
<evidence type="ECO:0000313" key="1">
    <source>
        <dbReference type="EMBL" id="MXP20188.1"/>
    </source>
</evidence>
<dbReference type="AlphaFoldDB" id="A0A6L7GNS0"/>
<keyword evidence="2" id="KW-1185">Reference proteome</keyword>
<accession>A0A6L7GNS0</accession>
<evidence type="ECO:0000313" key="2">
    <source>
        <dbReference type="Proteomes" id="UP000475545"/>
    </source>
</evidence>